<dbReference type="PROSITE" id="PS50943">
    <property type="entry name" value="HTH_CROC1"/>
    <property type="match status" value="1"/>
</dbReference>
<dbReference type="Pfam" id="PF07883">
    <property type="entry name" value="Cupin_2"/>
    <property type="match status" value="1"/>
</dbReference>
<comment type="caution">
    <text evidence="3">The sequence shown here is derived from an EMBL/GenBank/DDBJ whole genome shotgun (WGS) entry which is preliminary data.</text>
</comment>
<dbReference type="InterPro" id="IPR014710">
    <property type="entry name" value="RmlC-like_jellyroll"/>
</dbReference>
<dbReference type="InterPro" id="IPR001387">
    <property type="entry name" value="Cro/C1-type_HTH"/>
</dbReference>
<dbReference type="InterPro" id="IPR050807">
    <property type="entry name" value="TransReg_Diox_bact_type"/>
</dbReference>
<dbReference type="EMBL" id="RIZI01000119">
    <property type="protein sequence ID" value="RNF68543.1"/>
    <property type="molecule type" value="Genomic_DNA"/>
</dbReference>
<name>A0A3M8RJP5_9PROT</name>
<dbReference type="OrthoDB" id="9805356at2"/>
<dbReference type="PANTHER" id="PTHR46797:SF1">
    <property type="entry name" value="METHYLPHOSPHONATE SYNTHASE"/>
    <property type="match status" value="1"/>
</dbReference>
<dbReference type="Gene3D" id="1.10.260.40">
    <property type="entry name" value="lambda repressor-like DNA-binding domains"/>
    <property type="match status" value="1"/>
</dbReference>
<dbReference type="AlphaFoldDB" id="A0A3M8RJP5"/>
<dbReference type="GO" id="GO:0003700">
    <property type="term" value="F:DNA-binding transcription factor activity"/>
    <property type="evidence" value="ECO:0007669"/>
    <property type="project" value="TreeGrafter"/>
</dbReference>
<evidence type="ECO:0000313" key="3">
    <source>
        <dbReference type="EMBL" id="RNF68543.1"/>
    </source>
</evidence>
<dbReference type="GO" id="GO:0005829">
    <property type="term" value="C:cytosol"/>
    <property type="evidence" value="ECO:0007669"/>
    <property type="project" value="TreeGrafter"/>
</dbReference>
<feature type="domain" description="HTH cro/C1-type" evidence="2">
    <location>
        <begin position="8"/>
        <end position="62"/>
    </location>
</feature>
<protein>
    <submittedName>
        <fullName evidence="3">Helix-turn-helix domain-containing protein</fullName>
    </submittedName>
</protein>
<dbReference type="SUPFAM" id="SSF51182">
    <property type="entry name" value="RmlC-like cupins"/>
    <property type="match status" value="1"/>
</dbReference>
<dbReference type="PANTHER" id="PTHR46797">
    <property type="entry name" value="HTH-TYPE TRANSCRIPTIONAL REGULATOR"/>
    <property type="match status" value="1"/>
</dbReference>
<dbReference type="RefSeq" id="WP_123102032.1">
    <property type="nucleotide sequence ID" value="NZ_CP127527.1"/>
</dbReference>
<evidence type="ECO:0000259" key="2">
    <source>
        <dbReference type="PROSITE" id="PS50943"/>
    </source>
</evidence>
<gene>
    <name evidence="3" type="ORF">EC580_02935</name>
</gene>
<dbReference type="GO" id="GO:0003677">
    <property type="term" value="F:DNA binding"/>
    <property type="evidence" value="ECO:0007669"/>
    <property type="project" value="UniProtKB-KW"/>
</dbReference>
<accession>A0A3M8RJP5</accession>
<dbReference type="InterPro" id="IPR010982">
    <property type="entry name" value="Lambda_DNA-bd_dom_sf"/>
</dbReference>
<proteinExistence type="predicted"/>
<reference evidence="3" key="1">
    <citation type="submission" date="2018-10" db="EMBL/GenBank/DDBJ databases">
        <title>Acidithiobacillus sulfuriphilus sp. nov.: an extremely acidophilic sulfur-oxidizing chemolithotroph isolated from a neutral pH environment.</title>
        <authorList>
            <person name="Falagan C."/>
            <person name="Moya-Beltran A."/>
            <person name="Quatrini R."/>
            <person name="Johnson D.B."/>
        </authorList>
    </citation>
    <scope>NUCLEOTIDE SEQUENCE [LARGE SCALE GENOMIC DNA]</scope>
    <source>
        <strain evidence="3">CJ-2</strain>
    </source>
</reference>
<evidence type="ECO:0000256" key="1">
    <source>
        <dbReference type="ARBA" id="ARBA00023125"/>
    </source>
</evidence>
<dbReference type="Pfam" id="PF01381">
    <property type="entry name" value="HTH_3"/>
    <property type="match status" value="1"/>
</dbReference>
<dbReference type="CDD" id="cd00093">
    <property type="entry name" value="HTH_XRE"/>
    <property type="match status" value="1"/>
</dbReference>
<dbReference type="SUPFAM" id="SSF47413">
    <property type="entry name" value="lambda repressor-like DNA-binding domains"/>
    <property type="match status" value="1"/>
</dbReference>
<dbReference type="Gene3D" id="2.60.120.10">
    <property type="entry name" value="Jelly Rolls"/>
    <property type="match status" value="1"/>
</dbReference>
<dbReference type="CDD" id="cd02209">
    <property type="entry name" value="cupin_XRE_C"/>
    <property type="match status" value="1"/>
</dbReference>
<dbReference type="SMART" id="SM00530">
    <property type="entry name" value="HTH_XRE"/>
    <property type="match status" value="1"/>
</dbReference>
<dbReference type="InterPro" id="IPR013096">
    <property type="entry name" value="Cupin_2"/>
</dbReference>
<organism evidence="3">
    <name type="scientific">Acidithiobacillus sulfuriphilus</name>
    <dbReference type="NCBI Taxonomy" id="1867749"/>
    <lineage>
        <taxon>Bacteria</taxon>
        <taxon>Pseudomonadati</taxon>
        <taxon>Pseudomonadota</taxon>
        <taxon>Acidithiobacillia</taxon>
        <taxon>Acidithiobacillales</taxon>
        <taxon>Acidithiobacillaceae</taxon>
        <taxon>Acidithiobacillus</taxon>
    </lineage>
</organism>
<keyword evidence="1" id="KW-0238">DNA-binding</keyword>
<dbReference type="InterPro" id="IPR011051">
    <property type="entry name" value="RmlC_Cupin_sf"/>
</dbReference>
<sequence>MQKVSERIRQMREEQALSLRALAERADVSASALSQIEAGQNSPSIATLEKICAALGVSIAALFDEGDTEGVPLVMRAGERRKVYSAGSHASIEPLARGLARKKMQPLLMVLEAGGECGEHPYASAEGEEFAMVIHGAARFEQQGTASELRAGDAIYYDPRLPHNWHNASSGPTTLLVVVAQ</sequence>